<feature type="binding site" evidence="7">
    <location>
        <position position="106"/>
    </location>
    <ligand>
        <name>S-adenosyl-L-methionine</name>
        <dbReference type="ChEBI" id="CHEBI:59789"/>
    </ligand>
</feature>
<evidence type="ECO:0000256" key="4">
    <source>
        <dbReference type="ARBA" id="ARBA00022691"/>
    </source>
</evidence>
<comment type="similarity">
    <text evidence="7 8">Belongs to the class I-like SAM-binding methyltransferase superfamily. rRNA adenine N(6)-methyltransferase family.</text>
</comment>
<sequence length="375" mass="42707">MLAVRTRIFFQPRALRCYRSVSTLPPLPPREEWKSLFPSSQNQGRVFLQNEQTADRIAEGILTGPDGREYEGEPKVIIESFPGPGALTRSLTKLPPSKVKKIIVLEDVDRFRDYVKPLEEYDSRVTVVPLSGYTWSTYPEIEALGLLKDVITREWADEIPNLHFVSHIPHTVLGDQLLAQLWRIIPERSWLFKYGRVPMSFILSELLHERVVAAPGVTKYNKLSVIASATSEIRDIVPAEDLKPYPDHFWPTGGRGHGHRITGTPFVAINVFPTIESCIQPGLIDKWDYVLRRLFVLKSTKLDKAINSLGPGANHLLRVIADPSKPKSEQLDLTKTIRRLTLDDFKVIVKAFDEWPFAPEDLGIRDPIYKNVERD</sequence>
<dbReference type="PANTHER" id="PTHR11727">
    <property type="entry name" value="DIMETHYLADENOSINE TRANSFERASE"/>
    <property type="match status" value="1"/>
</dbReference>
<evidence type="ECO:0000313" key="10">
    <source>
        <dbReference type="Proteomes" id="UP000217199"/>
    </source>
</evidence>
<dbReference type="OrthoDB" id="16079at2759"/>
<dbReference type="Gene3D" id="3.40.50.150">
    <property type="entry name" value="Vaccinia Virus protein VP39"/>
    <property type="match status" value="1"/>
</dbReference>
<keyword evidence="5 7" id="KW-0694">RNA-binding</keyword>
<dbReference type="GO" id="GO:0005759">
    <property type="term" value="C:mitochondrial matrix"/>
    <property type="evidence" value="ECO:0007669"/>
    <property type="project" value="TreeGrafter"/>
</dbReference>
<dbReference type="InParanoid" id="A0A286UGG8"/>
<organism evidence="9 10">
    <name type="scientific">Pyrrhoderma noxium</name>
    <dbReference type="NCBI Taxonomy" id="2282107"/>
    <lineage>
        <taxon>Eukaryota</taxon>
        <taxon>Fungi</taxon>
        <taxon>Dikarya</taxon>
        <taxon>Basidiomycota</taxon>
        <taxon>Agaricomycotina</taxon>
        <taxon>Agaricomycetes</taxon>
        <taxon>Hymenochaetales</taxon>
        <taxon>Hymenochaetaceae</taxon>
        <taxon>Pyrrhoderma</taxon>
    </lineage>
</organism>
<keyword evidence="3 7" id="KW-0808">Transferase</keyword>
<reference evidence="9 10" key="1">
    <citation type="journal article" date="2017" name="Mol. Ecol.">
        <title>Comparative and population genomic landscape of Phellinus noxius: A hypervariable fungus causing root rot in trees.</title>
        <authorList>
            <person name="Chung C.L."/>
            <person name="Lee T.J."/>
            <person name="Akiba M."/>
            <person name="Lee H.H."/>
            <person name="Kuo T.H."/>
            <person name="Liu D."/>
            <person name="Ke H.M."/>
            <person name="Yokoi T."/>
            <person name="Roa M.B."/>
            <person name="Lu M.J."/>
            <person name="Chang Y.Y."/>
            <person name="Ann P.J."/>
            <person name="Tsai J.N."/>
            <person name="Chen C.Y."/>
            <person name="Tzean S.S."/>
            <person name="Ota Y."/>
            <person name="Hattori T."/>
            <person name="Sahashi N."/>
            <person name="Liou R.F."/>
            <person name="Kikuchi T."/>
            <person name="Tsai I.J."/>
        </authorList>
    </citation>
    <scope>NUCLEOTIDE SEQUENCE [LARGE SCALE GENOMIC DNA]</scope>
    <source>
        <strain evidence="9 10">FFPRI411160</strain>
    </source>
</reference>
<evidence type="ECO:0000256" key="2">
    <source>
        <dbReference type="ARBA" id="ARBA00022603"/>
    </source>
</evidence>
<comment type="caution">
    <text evidence="9">The sequence shown here is derived from an EMBL/GenBank/DDBJ whole genome shotgun (WGS) entry which is preliminary data.</text>
</comment>
<proteinExistence type="inferred from homology"/>
<evidence type="ECO:0000256" key="3">
    <source>
        <dbReference type="ARBA" id="ARBA00022679"/>
    </source>
</evidence>
<evidence type="ECO:0000256" key="1">
    <source>
        <dbReference type="ARBA" id="ARBA00004173"/>
    </source>
</evidence>
<dbReference type="Pfam" id="PF00398">
    <property type="entry name" value="RrnaAD"/>
    <property type="match status" value="1"/>
</dbReference>
<accession>A0A286UGG8</accession>
<keyword evidence="2 7" id="KW-0489">Methyltransferase</keyword>
<evidence type="ECO:0000256" key="5">
    <source>
        <dbReference type="ARBA" id="ARBA00022884"/>
    </source>
</evidence>
<keyword evidence="10" id="KW-1185">Reference proteome</keyword>
<comment type="function">
    <text evidence="6">Mitochondrial transcription factor that confers selective promoter recognition on the core subunit of the yeast mitochondrial RNA polymerase. Interacts with DNA in a non-specific manner.</text>
</comment>
<dbReference type="EMBL" id="NBII01000005">
    <property type="protein sequence ID" value="PAV18629.1"/>
    <property type="molecule type" value="Genomic_DNA"/>
</dbReference>
<dbReference type="Proteomes" id="UP000217199">
    <property type="component" value="Unassembled WGS sequence"/>
</dbReference>
<evidence type="ECO:0000256" key="6">
    <source>
        <dbReference type="ARBA" id="ARBA00024915"/>
    </source>
</evidence>
<gene>
    <name evidence="9" type="ORF">PNOK_0547200</name>
</gene>
<dbReference type="InterPro" id="IPR001737">
    <property type="entry name" value="KsgA/Erm"/>
</dbReference>
<protein>
    <recommendedName>
        <fullName evidence="8">rRNA adenine N(6)-methyltransferase</fullName>
        <ecNumber evidence="8">2.1.1.-</ecNumber>
    </recommendedName>
</protein>
<dbReference type="FunCoup" id="A0A286UGG8">
    <property type="interactions" value="16"/>
</dbReference>
<dbReference type="GO" id="GO:0000179">
    <property type="term" value="F:rRNA (adenine-N6,N6-)-dimethyltransferase activity"/>
    <property type="evidence" value="ECO:0007669"/>
    <property type="project" value="UniProtKB-UniRule"/>
</dbReference>
<dbReference type="AlphaFoldDB" id="A0A286UGG8"/>
<dbReference type="GO" id="GO:0034246">
    <property type="term" value="F:mitochondrial transcription factor activity"/>
    <property type="evidence" value="ECO:0007669"/>
    <property type="project" value="TreeGrafter"/>
</dbReference>
<dbReference type="PANTHER" id="PTHR11727:SF17">
    <property type="entry name" value="DIMETHYLADENOSINE TRANSFERASE 1, MITOCHONDRIAL"/>
    <property type="match status" value="1"/>
</dbReference>
<comment type="subcellular location">
    <subcellularLocation>
        <location evidence="1">Mitochondrion</location>
    </subcellularLocation>
</comment>
<keyword evidence="8" id="KW-0698">rRNA processing</keyword>
<evidence type="ECO:0000256" key="8">
    <source>
        <dbReference type="RuleBase" id="RU362106"/>
    </source>
</evidence>
<name>A0A286UGG8_9AGAM</name>
<keyword evidence="4 7" id="KW-0949">S-adenosyl-L-methionine</keyword>
<evidence type="ECO:0000256" key="7">
    <source>
        <dbReference type="PROSITE-ProRule" id="PRU01026"/>
    </source>
</evidence>
<feature type="binding site" evidence="7">
    <location>
        <position position="48"/>
    </location>
    <ligand>
        <name>S-adenosyl-L-methionine</name>
        <dbReference type="ChEBI" id="CHEBI:59789"/>
    </ligand>
</feature>
<comment type="caution">
    <text evidence="7">Lacks conserved residue(s) required for the propagation of feature annotation.</text>
</comment>
<dbReference type="Gene3D" id="1.10.8.100">
    <property type="entry name" value="Ribosomal RNA adenine dimethylase-like, domain 2"/>
    <property type="match status" value="1"/>
</dbReference>
<dbReference type="STRING" id="2282107.A0A286UGG8"/>
<dbReference type="EC" id="2.1.1.-" evidence="8"/>
<dbReference type="PROSITE" id="PS51689">
    <property type="entry name" value="SAM_RNA_A_N6_MT"/>
    <property type="match status" value="1"/>
</dbReference>
<evidence type="ECO:0000313" key="9">
    <source>
        <dbReference type="EMBL" id="PAV18629.1"/>
    </source>
</evidence>
<dbReference type="InterPro" id="IPR029063">
    <property type="entry name" value="SAM-dependent_MTases_sf"/>
</dbReference>
<dbReference type="GO" id="GO:0003723">
    <property type="term" value="F:RNA binding"/>
    <property type="evidence" value="ECO:0007669"/>
    <property type="project" value="UniProtKB-UniRule"/>
</dbReference>
<dbReference type="GO" id="GO:0006391">
    <property type="term" value="P:transcription initiation at mitochondrial promoter"/>
    <property type="evidence" value="ECO:0007669"/>
    <property type="project" value="TreeGrafter"/>
</dbReference>
<dbReference type="SUPFAM" id="SSF53335">
    <property type="entry name" value="S-adenosyl-L-methionine-dependent methyltransferases"/>
    <property type="match status" value="1"/>
</dbReference>
<dbReference type="InterPro" id="IPR023165">
    <property type="entry name" value="rRNA_Ade_diMease-like_C"/>
</dbReference>